<name>A0AAV7KYU3_PLEWA</name>
<protein>
    <submittedName>
        <fullName evidence="3">Uncharacterized protein</fullName>
    </submittedName>
</protein>
<comment type="caution">
    <text evidence="3">The sequence shown here is derived from an EMBL/GenBank/DDBJ whole genome shotgun (WGS) entry which is preliminary data.</text>
</comment>
<dbReference type="EMBL" id="JANPWB010000016">
    <property type="protein sequence ID" value="KAJ1084666.1"/>
    <property type="molecule type" value="Genomic_DNA"/>
</dbReference>
<gene>
    <name evidence="2" type="ORF">NDU88_004810</name>
    <name evidence="3" type="ORF">NDU88_004812</name>
    <name evidence="4" type="ORF">NDU88_004815</name>
</gene>
<dbReference type="EMBL" id="JANPWB010000016">
    <property type="protein sequence ID" value="KAJ1084669.1"/>
    <property type="molecule type" value="Genomic_DNA"/>
</dbReference>
<evidence type="ECO:0000313" key="4">
    <source>
        <dbReference type="EMBL" id="KAJ1084669.1"/>
    </source>
</evidence>
<sequence length="239" mass="25924">MRPNLITCPTSIASPFRSPRVTHRFSSGPAGQWAVSRCPYRLQRRRGQHHGPGSATPLSFKPSQWPLTHRSHADCLHRCHVSSSDQALILQTLPGTAAARSFPAPMGKPSTLPTCTLPPHQTSSQPHSTAAASPTTVRHRRTSAGQVPGSIHLRPCLGPRRRGGTDLCWLQSQANAAPSHCGPHLDRLTISVTRGLHSTCATSRDMLRIFAMLAIALLCQWCLYSSGLCRILRGLLGAF</sequence>
<evidence type="ECO:0000313" key="2">
    <source>
        <dbReference type="EMBL" id="KAJ1084664.1"/>
    </source>
</evidence>
<dbReference type="AlphaFoldDB" id="A0AAV7KYU3"/>
<keyword evidence="5" id="KW-1185">Reference proteome</keyword>
<dbReference type="EMBL" id="JANPWB010000016">
    <property type="protein sequence ID" value="KAJ1084664.1"/>
    <property type="molecule type" value="Genomic_DNA"/>
</dbReference>
<organism evidence="3 5">
    <name type="scientific">Pleurodeles waltl</name>
    <name type="common">Iberian ribbed newt</name>
    <dbReference type="NCBI Taxonomy" id="8319"/>
    <lineage>
        <taxon>Eukaryota</taxon>
        <taxon>Metazoa</taxon>
        <taxon>Chordata</taxon>
        <taxon>Craniata</taxon>
        <taxon>Vertebrata</taxon>
        <taxon>Euteleostomi</taxon>
        <taxon>Amphibia</taxon>
        <taxon>Batrachia</taxon>
        <taxon>Caudata</taxon>
        <taxon>Salamandroidea</taxon>
        <taxon>Salamandridae</taxon>
        <taxon>Pleurodelinae</taxon>
        <taxon>Pleurodeles</taxon>
    </lineage>
</organism>
<accession>A0AAV7KYU3</accession>
<feature type="region of interest" description="Disordered" evidence="1">
    <location>
        <begin position="115"/>
        <end position="144"/>
    </location>
</feature>
<evidence type="ECO:0000256" key="1">
    <source>
        <dbReference type="SAM" id="MobiDB-lite"/>
    </source>
</evidence>
<feature type="compositionally biased region" description="Polar residues" evidence="1">
    <location>
        <begin position="115"/>
        <end position="136"/>
    </location>
</feature>
<proteinExistence type="predicted"/>
<evidence type="ECO:0000313" key="3">
    <source>
        <dbReference type="EMBL" id="KAJ1084666.1"/>
    </source>
</evidence>
<evidence type="ECO:0000313" key="5">
    <source>
        <dbReference type="Proteomes" id="UP001066276"/>
    </source>
</evidence>
<dbReference type="Proteomes" id="UP001066276">
    <property type="component" value="Chromosome 12"/>
</dbReference>
<reference evidence="3" key="1">
    <citation type="journal article" date="2022" name="bioRxiv">
        <title>Sequencing and chromosome-scale assembly of the giantPleurodeles waltlgenome.</title>
        <authorList>
            <person name="Brown T."/>
            <person name="Elewa A."/>
            <person name="Iarovenko S."/>
            <person name="Subramanian E."/>
            <person name="Araus A.J."/>
            <person name="Petzold A."/>
            <person name="Susuki M."/>
            <person name="Suzuki K.-i.T."/>
            <person name="Hayashi T."/>
            <person name="Toyoda A."/>
            <person name="Oliveira C."/>
            <person name="Osipova E."/>
            <person name="Leigh N.D."/>
            <person name="Simon A."/>
            <person name="Yun M.H."/>
        </authorList>
    </citation>
    <scope>NUCLEOTIDE SEQUENCE</scope>
    <source>
        <strain evidence="3">20211129_DDA</strain>
        <tissue evidence="3">Liver</tissue>
    </source>
</reference>